<keyword evidence="4" id="KW-1185">Reference proteome</keyword>
<sequence>MAMSVQNEPTRVTAWAGWVVFAAVLLGIVGILQVTLGIIALFRHELFAIDESRLLVATSWTAWGWTHLIIGAVQIVVGLGLLAGASWGRIFAVVLAFLSSLTNLAFLAAFPVYSLLIISFNMITIYAITAHGKEVRRDYDESYDE</sequence>
<evidence type="ECO:0000259" key="2">
    <source>
        <dbReference type="Pfam" id="PF23636"/>
    </source>
</evidence>
<keyword evidence="1" id="KW-1133">Transmembrane helix</keyword>
<proteinExistence type="predicted"/>
<keyword evidence="1" id="KW-0812">Transmembrane</keyword>
<dbReference type="InterPro" id="IPR055568">
    <property type="entry name" value="DUF7144"/>
</dbReference>
<reference evidence="3 4" key="1">
    <citation type="submission" date="2017-09" db="EMBL/GenBank/DDBJ databases">
        <authorList>
            <person name="Ehlers B."/>
            <person name="Leendertz F.H."/>
        </authorList>
    </citation>
    <scope>NUCLEOTIDE SEQUENCE [LARGE SCALE GENOMIC DNA]</scope>
    <source>
        <strain evidence="3 4">CGMCC 4.6857</strain>
    </source>
</reference>
<evidence type="ECO:0000256" key="1">
    <source>
        <dbReference type="SAM" id="Phobius"/>
    </source>
</evidence>
<feature type="domain" description="DUF7144" evidence="2">
    <location>
        <begin position="18"/>
        <end position="132"/>
    </location>
</feature>
<dbReference type="Proteomes" id="UP000219612">
    <property type="component" value="Unassembled WGS sequence"/>
</dbReference>
<feature type="transmembrane region" description="Helical" evidence="1">
    <location>
        <begin position="62"/>
        <end position="83"/>
    </location>
</feature>
<accession>A0A285IZ18</accession>
<dbReference type="AlphaFoldDB" id="A0A285IZ18"/>
<keyword evidence="1" id="KW-0472">Membrane</keyword>
<name>A0A285IZ18_9ACTN</name>
<dbReference type="Pfam" id="PF23636">
    <property type="entry name" value="DUF7144"/>
    <property type="match status" value="1"/>
</dbReference>
<feature type="transmembrane region" description="Helical" evidence="1">
    <location>
        <begin position="112"/>
        <end position="129"/>
    </location>
</feature>
<feature type="transmembrane region" description="Helical" evidence="1">
    <location>
        <begin position="12"/>
        <end position="42"/>
    </location>
</feature>
<dbReference type="EMBL" id="OBDY01000013">
    <property type="protein sequence ID" value="SNY52907.1"/>
    <property type="molecule type" value="Genomic_DNA"/>
</dbReference>
<gene>
    <name evidence="3" type="ORF">SAMN05421748_113130</name>
</gene>
<evidence type="ECO:0000313" key="3">
    <source>
        <dbReference type="EMBL" id="SNY52907.1"/>
    </source>
</evidence>
<protein>
    <recommendedName>
        <fullName evidence="2">DUF7144 domain-containing protein</fullName>
    </recommendedName>
</protein>
<evidence type="ECO:0000313" key="4">
    <source>
        <dbReference type="Proteomes" id="UP000219612"/>
    </source>
</evidence>
<organism evidence="3 4">
    <name type="scientific">Paractinoplanes atraurantiacus</name>
    <dbReference type="NCBI Taxonomy" id="1036182"/>
    <lineage>
        <taxon>Bacteria</taxon>
        <taxon>Bacillati</taxon>
        <taxon>Actinomycetota</taxon>
        <taxon>Actinomycetes</taxon>
        <taxon>Micromonosporales</taxon>
        <taxon>Micromonosporaceae</taxon>
        <taxon>Paractinoplanes</taxon>
    </lineage>
</organism>